<dbReference type="InParanoid" id="C5K591"/>
<dbReference type="RefSeq" id="XP_002788717.1">
    <property type="nucleotide sequence ID" value="XM_002788671.1"/>
</dbReference>
<organism evidence="3">
    <name type="scientific">Perkinsus marinus (strain ATCC 50983 / TXsc)</name>
    <dbReference type="NCBI Taxonomy" id="423536"/>
    <lineage>
        <taxon>Eukaryota</taxon>
        <taxon>Sar</taxon>
        <taxon>Alveolata</taxon>
        <taxon>Perkinsozoa</taxon>
        <taxon>Perkinsea</taxon>
        <taxon>Perkinsida</taxon>
        <taxon>Perkinsidae</taxon>
        <taxon>Perkinsus</taxon>
    </lineage>
</organism>
<keyword evidence="3" id="KW-1185">Reference proteome</keyword>
<proteinExistence type="predicted"/>
<gene>
    <name evidence="2" type="ORF">Pmar_PMAR010258</name>
</gene>
<dbReference type="OMA" id="CWELFNT"/>
<evidence type="ECO:0000313" key="3">
    <source>
        <dbReference type="Proteomes" id="UP000007800"/>
    </source>
</evidence>
<sequence length="317" mass="37343">MTIRKVFDRLYDQAAEQRERRRVEREKRLAEQARDEEETMLPLNRKAGKMERKQSDDLFERLYNGYAARRRFVDEQREAQAKEFIEMAQPGGLGRRPDIDRINSLYEDYKGRRLARREAFIARQKEIDEMARGYREREELSERRRLLVEAAEEKERRKKYKTIVKLPRGGRLPTPRCAKMLNCHGFNIPIDPNREEKPRGLDPIRDAEVQARVDSLYKDAIDRRERQRDREERKQLLDLAADIGAACGGMNAKALSSTQEGDAVHDRLHRSRFAPPCRVSRVLAKDECWEKFNTKTCSVHASRQLTPDALKETFDRL</sequence>
<dbReference type="AlphaFoldDB" id="C5K591"/>
<dbReference type="GeneID" id="9054061"/>
<feature type="coiled-coil region" evidence="1">
    <location>
        <begin position="13"/>
        <end position="40"/>
    </location>
</feature>
<name>C5K591_PERM5</name>
<dbReference type="Proteomes" id="UP000007800">
    <property type="component" value="Unassembled WGS sequence"/>
</dbReference>
<dbReference type="EMBL" id="GG670562">
    <property type="protein sequence ID" value="EER20513.1"/>
    <property type="molecule type" value="Genomic_DNA"/>
</dbReference>
<reference evidence="2 3" key="1">
    <citation type="submission" date="2008-07" db="EMBL/GenBank/DDBJ databases">
        <authorList>
            <person name="El-Sayed N."/>
            <person name="Caler E."/>
            <person name="Inman J."/>
            <person name="Amedeo P."/>
            <person name="Hass B."/>
            <person name="Wortman J."/>
        </authorList>
    </citation>
    <scope>NUCLEOTIDE SEQUENCE [LARGE SCALE GENOMIC DNA]</scope>
    <source>
        <strain evidence="3">ATCC 50983 / TXsc</strain>
    </source>
</reference>
<keyword evidence="1" id="KW-0175">Coiled coil</keyword>
<dbReference type="OrthoDB" id="447790at2759"/>
<evidence type="ECO:0000256" key="1">
    <source>
        <dbReference type="SAM" id="Coils"/>
    </source>
</evidence>
<evidence type="ECO:0000313" key="2">
    <source>
        <dbReference type="EMBL" id="EER20513.1"/>
    </source>
</evidence>
<accession>C5K591</accession>
<protein>
    <submittedName>
        <fullName evidence="2">Uncharacterized protein</fullName>
    </submittedName>
</protein>